<proteinExistence type="predicted"/>
<dbReference type="Pfam" id="PF08044">
    <property type="entry name" value="DUF1707"/>
    <property type="match status" value="1"/>
</dbReference>
<dbReference type="AlphaFoldDB" id="A0A6J4QS43"/>
<accession>A0A6J4QS43</accession>
<dbReference type="InterPro" id="IPR012551">
    <property type="entry name" value="DUF1707_SHOCT-like"/>
</dbReference>
<organism evidence="3">
    <name type="scientific">uncultured Pseudonocardia sp</name>
    <dbReference type="NCBI Taxonomy" id="211455"/>
    <lineage>
        <taxon>Bacteria</taxon>
        <taxon>Bacillati</taxon>
        <taxon>Actinomycetota</taxon>
        <taxon>Actinomycetes</taxon>
        <taxon>Pseudonocardiales</taxon>
        <taxon>Pseudonocardiaceae</taxon>
        <taxon>Pseudonocardia</taxon>
        <taxon>environmental samples</taxon>
    </lineage>
</organism>
<feature type="region of interest" description="Disordered" evidence="1">
    <location>
        <begin position="1"/>
        <end position="22"/>
    </location>
</feature>
<sequence length="210" mass="21862">MPGRVGGPTLAGVDHRDDLRASDQDRERVAARLHAAAAEGRLTLDELDERLGALYTARTYGELVPLTRDLPSTTTAVRPAPAPVTGEGGPGVSVAVMSGCERGGDWVVPARHTAVAVMGGVELDLRTARFAAPEVQVTCVAVMGGISVTVPHDVHVEANGFGFMGGFDARGAGVRPGAQRVRVVGFALMGAVEVKRAAPPVGDEPRKELR</sequence>
<name>A0A6J4QS43_9PSEU</name>
<evidence type="ECO:0000256" key="1">
    <source>
        <dbReference type="SAM" id="MobiDB-lite"/>
    </source>
</evidence>
<dbReference type="PANTHER" id="PTHR40763:SF4">
    <property type="entry name" value="DUF1707 DOMAIN-CONTAINING PROTEIN"/>
    <property type="match status" value="1"/>
</dbReference>
<evidence type="ECO:0000313" key="3">
    <source>
        <dbReference type="EMBL" id="CAA9450415.1"/>
    </source>
</evidence>
<reference evidence="3" key="1">
    <citation type="submission" date="2020-02" db="EMBL/GenBank/DDBJ databases">
        <authorList>
            <person name="Meier V. D."/>
        </authorList>
    </citation>
    <scope>NUCLEOTIDE SEQUENCE</scope>
    <source>
        <strain evidence="3">AVDCRST_MAG66</strain>
    </source>
</reference>
<dbReference type="EMBL" id="CADCUS010000651">
    <property type="protein sequence ID" value="CAA9450415.1"/>
    <property type="molecule type" value="Genomic_DNA"/>
</dbReference>
<protein>
    <recommendedName>
        <fullName evidence="2">DUF1707 domain-containing protein</fullName>
    </recommendedName>
</protein>
<evidence type="ECO:0000259" key="2">
    <source>
        <dbReference type="Pfam" id="PF08044"/>
    </source>
</evidence>
<dbReference type="PANTHER" id="PTHR40763">
    <property type="entry name" value="MEMBRANE PROTEIN-RELATED"/>
    <property type="match status" value="1"/>
</dbReference>
<gene>
    <name evidence="3" type="ORF">AVDCRST_MAG66-4843</name>
</gene>
<feature type="domain" description="DUF1707" evidence="2">
    <location>
        <begin position="19"/>
        <end position="71"/>
    </location>
</feature>
<feature type="compositionally biased region" description="Basic and acidic residues" evidence="1">
    <location>
        <begin position="13"/>
        <end position="22"/>
    </location>
</feature>